<sequence length="1169" mass="126972">MVNASVQAFTPRGPSSSRSSSSPDALSVRNMHRAILKADNSPRQPMIFRTSTDGCTLLPPKLHQALTELDKIVIDVLLRGAIRLLCVKWLLMQPDNFKMLNRQALELLELSGASPSPLLSCEEAAALVRRGDRSIGTLTYGWLMSGDPDPAGSRIRVLRRALKRLNIKALFWDFGSLYQAPRTQEQKVSFEIALKGGAMNQLYASILATTVLQIEEIPPRPVEFDGVVCLFELSSSVDETMVRAALDRFGPIDSCDLRRDPAIVRFASHASAVAAKDAGAPPGLCMGLDTQYNETPYFSRGWCCCEDSLSRELMKRLTAYPALRVHLDKLQPKAFALSSDAEDARPIEVKESELEASADVAVERIKKSKFTSKGDKDKVISLYEEYARNTVGALTRTLGSLELESTEGTQVALPPMPAAGMAAMRAWHLECLRLQHAFIPDALSGFRLNTLTQCVPIGVEGHDADGKPLAVRDARSLCVLLQGLHASASPCALLTAGPAAGKTWLMSQLIMHSIDGDLLPILVEVQRLQKELAEHEAAFAAAPDWVDAYLRLTCAPDHYGLLRAAMDARRALLLLDGLDEAGRERARIEAHVATVLAPRKLVLLCTSRPTGLDEALFQGFHRLKLAPLSDAQQAAFLATRLTPTRAGALVPYLRDRVPLDAETRLRVTCNPLMLSMVTSIAVLRADIAMPTRTAELYDVAARAMLARGGALPEADMALLQATFFEAHAAQQRVITAAHLDAAARQLGCGAEALRARVLQDRLPLLRVLQEAPLQMQAFHLSFQEFYAMRALADGSGRALANFRVGDPWWTNAVLMGVQEGDAFGERFVEAAGLGGAMGEGWRACLVTALAHAGLPSAWLPIVAEAAGAPAEYPRLKRFVGRYRDVVQREGGKAVAQLALQQPQTSVVLDLLQRAPLQRLVVWRNKPLTDDPCVATFAHKGRVSAVAVSSTRIVGGAGKAVYVYNADSEELLKQLEGTSDVKSVAVFEDEQRGLILITAGYEDGTIKVWDLGKLELLSEKTNAHSGCINSVAFSPDGTKIVSGSNDTTIKVWDSDKLEMLNEKTNAHKGRVVSVAFSRDGTKIVSGSTDRTIKVWDADSFNLLDSRPDEATFSNEAEGVAREFEMGGSTIRLKDKGGAFYAPSPILCVAVSWPRIAAGAQSGELYHLEVM</sequence>
<evidence type="ECO:0000313" key="6">
    <source>
        <dbReference type="Proteomes" id="UP000037460"/>
    </source>
</evidence>
<dbReference type="Gene3D" id="3.40.50.300">
    <property type="entry name" value="P-loop containing nucleotide triphosphate hydrolases"/>
    <property type="match status" value="1"/>
</dbReference>
<protein>
    <submittedName>
        <fullName evidence="5">Wd40 repeat-like protein</fullName>
    </submittedName>
</protein>
<keyword evidence="1 3" id="KW-0853">WD repeat</keyword>
<dbReference type="InterPro" id="IPR020472">
    <property type="entry name" value="WD40_PAC1"/>
</dbReference>
<dbReference type="InterPro" id="IPR001680">
    <property type="entry name" value="WD40_rpt"/>
</dbReference>
<dbReference type="InterPro" id="IPR036322">
    <property type="entry name" value="WD40_repeat_dom_sf"/>
</dbReference>
<feature type="repeat" description="WD" evidence="3">
    <location>
        <begin position="1063"/>
        <end position="1104"/>
    </location>
</feature>
<feature type="region of interest" description="Disordered" evidence="4">
    <location>
        <begin position="1"/>
        <end position="25"/>
    </location>
</feature>
<dbReference type="GO" id="GO:0003676">
    <property type="term" value="F:nucleic acid binding"/>
    <property type="evidence" value="ECO:0007669"/>
    <property type="project" value="InterPro"/>
</dbReference>
<gene>
    <name evidence="5" type="ORF">Ctob_016043</name>
</gene>
<dbReference type="CDD" id="cd00590">
    <property type="entry name" value="RRM_SF"/>
    <property type="match status" value="1"/>
</dbReference>
<dbReference type="SUPFAM" id="SSF54928">
    <property type="entry name" value="RNA-binding domain, RBD"/>
    <property type="match status" value="1"/>
</dbReference>
<evidence type="ECO:0000256" key="3">
    <source>
        <dbReference type="PROSITE-ProRule" id="PRU00221"/>
    </source>
</evidence>
<feature type="repeat" description="WD" evidence="3">
    <location>
        <begin position="995"/>
        <end position="1018"/>
    </location>
</feature>
<dbReference type="Proteomes" id="UP000037460">
    <property type="component" value="Unassembled WGS sequence"/>
</dbReference>
<dbReference type="PROSITE" id="PS50082">
    <property type="entry name" value="WD_REPEATS_2"/>
    <property type="match status" value="3"/>
</dbReference>
<dbReference type="Pfam" id="PF00400">
    <property type="entry name" value="WD40"/>
    <property type="match status" value="3"/>
</dbReference>
<dbReference type="PROSITE" id="PS00678">
    <property type="entry name" value="WD_REPEATS_1"/>
    <property type="match status" value="1"/>
</dbReference>
<dbReference type="AlphaFoldDB" id="A0A0M0K417"/>
<feature type="repeat" description="WD" evidence="3">
    <location>
        <begin position="1020"/>
        <end position="1061"/>
    </location>
</feature>
<dbReference type="PANTHER" id="PTHR19879:SF9">
    <property type="entry name" value="TRANSCRIPTION INITIATION FACTOR TFIID SUBUNIT 5"/>
    <property type="match status" value="1"/>
</dbReference>
<dbReference type="SUPFAM" id="SSF50978">
    <property type="entry name" value="WD40 repeat-like"/>
    <property type="match status" value="1"/>
</dbReference>
<evidence type="ECO:0000313" key="5">
    <source>
        <dbReference type="EMBL" id="KOO33539.1"/>
    </source>
</evidence>
<proteinExistence type="predicted"/>
<organism evidence="5 6">
    <name type="scientific">Chrysochromulina tobinii</name>
    <dbReference type="NCBI Taxonomy" id="1460289"/>
    <lineage>
        <taxon>Eukaryota</taxon>
        <taxon>Haptista</taxon>
        <taxon>Haptophyta</taxon>
        <taxon>Prymnesiophyceae</taxon>
        <taxon>Prymnesiales</taxon>
        <taxon>Chrysochromulinaceae</taxon>
        <taxon>Chrysochromulina</taxon>
    </lineage>
</organism>
<reference evidence="6" key="1">
    <citation type="journal article" date="2015" name="PLoS Genet.">
        <title>Genome Sequence and Transcriptome Analyses of Chrysochromulina tobin: Metabolic Tools for Enhanced Algal Fitness in the Prominent Order Prymnesiales (Haptophyceae).</title>
        <authorList>
            <person name="Hovde B.T."/>
            <person name="Deodato C.R."/>
            <person name="Hunsperger H.M."/>
            <person name="Ryken S.A."/>
            <person name="Yost W."/>
            <person name="Jha R.K."/>
            <person name="Patterson J."/>
            <person name="Monnat R.J. Jr."/>
            <person name="Barlow S.B."/>
            <person name="Starkenburg S.R."/>
            <person name="Cattolico R.A."/>
        </authorList>
    </citation>
    <scope>NUCLEOTIDE SEQUENCE</scope>
    <source>
        <strain evidence="6">CCMP291</strain>
    </source>
</reference>
<accession>A0A0M0K417</accession>
<dbReference type="SMART" id="SM00320">
    <property type="entry name" value="WD40"/>
    <property type="match status" value="4"/>
</dbReference>
<name>A0A0M0K417_9EUKA</name>
<dbReference type="InterPro" id="IPR027417">
    <property type="entry name" value="P-loop_NTPase"/>
</dbReference>
<evidence type="ECO:0000256" key="2">
    <source>
        <dbReference type="ARBA" id="ARBA00022737"/>
    </source>
</evidence>
<dbReference type="InterPro" id="IPR019775">
    <property type="entry name" value="WD40_repeat_CS"/>
</dbReference>
<dbReference type="EMBL" id="JWZX01001492">
    <property type="protein sequence ID" value="KOO33539.1"/>
    <property type="molecule type" value="Genomic_DNA"/>
</dbReference>
<keyword evidence="2" id="KW-0677">Repeat</keyword>
<evidence type="ECO:0000256" key="1">
    <source>
        <dbReference type="ARBA" id="ARBA00022574"/>
    </source>
</evidence>
<dbReference type="PRINTS" id="PR00320">
    <property type="entry name" value="GPROTEINBRPT"/>
</dbReference>
<dbReference type="PROSITE" id="PS50294">
    <property type="entry name" value="WD_REPEATS_REGION"/>
    <property type="match status" value="2"/>
</dbReference>
<keyword evidence="6" id="KW-1185">Reference proteome</keyword>
<dbReference type="Gene3D" id="2.130.10.10">
    <property type="entry name" value="YVTN repeat-like/Quinoprotein amine dehydrogenase"/>
    <property type="match status" value="1"/>
</dbReference>
<comment type="caution">
    <text evidence="5">The sequence shown here is derived from an EMBL/GenBank/DDBJ whole genome shotgun (WGS) entry which is preliminary data.</text>
</comment>
<dbReference type="PANTHER" id="PTHR19879">
    <property type="entry name" value="TRANSCRIPTION INITIATION FACTOR TFIID"/>
    <property type="match status" value="1"/>
</dbReference>
<dbReference type="InterPro" id="IPR035979">
    <property type="entry name" value="RBD_domain_sf"/>
</dbReference>
<evidence type="ECO:0000256" key="4">
    <source>
        <dbReference type="SAM" id="MobiDB-lite"/>
    </source>
</evidence>
<dbReference type="InterPro" id="IPR015943">
    <property type="entry name" value="WD40/YVTN_repeat-like_dom_sf"/>
</dbReference>